<dbReference type="GO" id="GO:0000723">
    <property type="term" value="P:telomere maintenance"/>
    <property type="evidence" value="ECO:0007669"/>
    <property type="project" value="InterPro"/>
</dbReference>
<evidence type="ECO:0000313" key="3">
    <source>
        <dbReference type="EMBL" id="CAG8812666.1"/>
    </source>
</evidence>
<dbReference type="InterPro" id="IPR027417">
    <property type="entry name" value="P-loop_NTPase"/>
</dbReference>
<keyword evidence="1" id="KW-0234">DNA repair</keyword>
<comment type="catalytic activity">
    <reaction evidence="1">
        <text>ATP + H2O = ADP + phosphate + H(+)</text>
        <dbReference type="Rhea" id="RHEA:13065"/>
        <dbReference type="ChEBI" id="CHEBI:15377"/>
        <dbReference type="ChEBI" id="CHEBI:15378"/>
        <dbReference type="ChEBI" id="CHEBI:30616"/>
        <dbReference type="ChEBI" id="CHEBI:43474"/>
        <dbReference type="ChEBI" id="CHEBI:456216"/>
        <dbReference type="EC" id="5.6.2.3"/>
    </reaction>
</comment>
<dbReference type="Pfam" id="PF05970">
    <property type="entry name" value="PIF1"/>
    <property type="match status" value="1"/>
</dbReference>
<dbReference type="OrthoDB" id="2325450at2759"/>
<protein>
    <recommendedName>
        <fullName evidence="1">ATP-dependent DNA helicase</fullName>
        <ecNumber evidence="1">5.6.2.3</ecNumber>
    </recommendedName>
</protein>
<evidence type="ECO:0000259" key="2">
    <source>
        <dbReference type="Pfam" id="PF05970"/>
    </source>
</evidence>
<sequence length="216" mass="24485">HFAISLNEEQRKVYFLVCDRHQKNQILNHKPTQLLLYLSGSGETAPTGIAATNICRSTIHSACKLGFSKNSKNTTILSEESLHQLQETWSKIEYVIIDEISIISQSLLAQFHTFIKKLKATDDLTPFAKLNILFVSDFIQLPSVLDLTLYVPNKITLISSILNSQCYNQFENLSKYTKIKCNIDLSSINNQSVTNTTGRNLWLTVKHVINLKKPIC</sequence>
<evidence type="ECO:0000256" key="1">
    <source>
        <dbReference type="RuleBase" id="RU363044"/>
    </source>
</evidence>
<keyword evidence="4" id="KW-1185">Reference proteome</keyword>
<keyword evidence="1" id="KW-0547">Nucleotide-binding</keyword>
<comment type="cofactor">
    <cofactor evidence="1">
        <name>Mg(2+)</name>
        <dbReference type="ChEBI" id="CHEBI:18420"/>
    </cofactor>
</comment>
<keyword evidence="1" id="KW-0227">DNA damage</keyword>
<dbReference type="Proteomes" id="UP000789759">
    <property type="component" value="Unassembled WGS sequence"/>
</dbReference>
<dbReference type="EC" id="5.6.2.3" evidence="1"/>
<feature type="non-terminal residue" evidence="3">
    <location>
        <position position="216"/>
    </location>
</feature>
<dbReference type="GO" id="GO:0016787">
    <property type="term" value="F:hydrolase activity"/>
    <property type="evidence" value="ECO:0007669"/>
    <property type="project" value="UniProtKB-KW"/>
</dbReference>
<feature type="domain" description="DNA helicase Pif1-like DEAD-box helicase" evidence="2">
    <location>
        <begin position="44"/>
        <end position="176"/>
    </location>
</feature>
<comment type="caution">
    <text evidence="3">The sequence shown here is derived from an EMBL/GenBank/DDBJ whole genome shotgun (WGS) entry which is preliminary data.</text>
</comment>
<comment type="similarity">
    <text evidence="1">Belongs to the helicase family.</text>
</comment>
<keyword evidence="1" id="KW-0067">ATP-binding</keyword>
<name>A0A9N9K7Z6_9GLOM</name>
<dbReference type="AlphaFoldDB" id="A0A9N9K7Z6"/>
<dbReference type="PANTHER" id="PTHR47642">
    <property type="entry name" value="ATP-DEPENDENT DNA HELICASE"/>
    <property type="match status" value="1"/>
</dbReference>
<keyword evidence="1" id="KW-0347">Helicase</keyword>
<keyword evidence="1" id="KW-0233">DNA recombination</keyword>
<evidence type="ECO:0000313" key="4">
    <source>
        <dbReference type="Proteomes" id="UP000789759"/>
    </source>
</evidence>
<dbReference type="InterPro" id="IPR051055">
    <property type="entry name" value="PIF1_helicase"/>
</dbReference>
<dbReference type="SUPFAM" id="SSF52540">
    <property type="entry name" value="P-loop containing nucleoside triphosphate hydrolases"/>
    <property type="match status" value="1"/>
</dbReference>
<accession>A0A9N9K7Z6</accession>
<reference evidence="3" key="1">
    <citation type="submission" date="2021-06" db="EMBL/GenBank/DDBJ databases">
        <authorList>
            <person name="Kallberg Y."/>
            <person name="Tangrot J."/>
            <person name="Rosling A."/>
        </authorList>
    </citation>
    <scope>NUCLEOTIDE SEQUENCE</scope>
    <source>
        <strain evidence="3">FL966</strain>
    </source>
</reference>
<organism evidence="3 4">
    <name type="scientific">Cetraspora pellucida</name>
    <dbReference type="NCBI Taxonomy" id="1433469"/>
    <lineage>
        <taxon>Eukaryota</taxon>
        <taxon>Fungi</taxon>
        <taxon>Fungi incertae sedis</taxon>
        <taxon>Mucoromycota</taxon>
        <taxon>Glomeromycotina</taxon>
        <taxon>Glomeromycetes</taxon>
        <taxon>Diversisporales</taxon>
        <taxon>Gigasporaceae</taxon>
        <taxon>Cetraspora</taxon>
    </lineage>
</organism>
<proteinExistence type="inferred from homology"/>
<keyword evidence="1" id="KW-0378">Hydrolase</keyword>
<dbReference type="GO" id="GO:0006281">
    <property type="term" value="P:DNA repair"/>
    <property type="evidence" value="ECO:0007669"/>
    <property type="project" value="UniProtKB-KW"/>
</dbReference>
<dbReference type="GO" id="GO:0043139">
    <property type="term" value="F:5'-3' DNA helicase activity"/>
    <property type="evidence" value="ECO:0007669"/>
    <property type="project" value="UniProtKB-EC"/>
</dbReference>
<dbReference type="GO" id="GO:0006310">
    <property type="term" value="P:DNA recombination"/>
    <property type="evidence" value="ECO:0007669"/>
    <property type="project" value="UniProtKB-KW"/>
</dbReference>
<dbReference type="InterPro" id="IPR010285">
    <property type="entry name" value="DNA_helicase_pif1-like_DEAD"/>
</dbReference>
<dbReference type="GO" id="GO:0005524">
    <property type="term" value="F:ATP binding"/>
    <property type="evidence" value="ECO:0007669"/>
    <property type="project" value="UniProtKB-KW"/>
</dbReference>
<gene>
    <name evidence="3" type="ORF">CPELLU_LOCUS18821</name>
</gene>
<dbReference type="EMBL" id="CAJVQA010040062">
    <property type="protein sequence ID" value="CAG8812666.1"/>
    <property type="molecule type" value="Genomic_DNA"/>
</dbReference>
<dbReference type="Gene3D" id="3.40.50.300">
    <property type="entry name" value="P-loop containing nucleotide triphosphate hydrolases"/>
    <property type="match status" value="1"/>
</dbReference>